<dbReference type="PRINTS" id="PR00455">
    <property type="entry name" value="HTHTETR"/>
</dbReference>
<dbReference type="PROSITE" id="PS50977">
    <property type="entry name" value="HTH_TETR_2"/>
    <property type="match status" value="1"/>
</dbReference>
<evidence type="ECO:0000259" key="4">
    <source>
        <dbReference type="PROSITE" id="PS50977"/>
    </source>
</evidence>
<dbReference type="AlphaFoldDB" id="A0A8J8GFT3"/>
<evidence type="ECO:0000256" key="2">
    <source>
        <dbReference type="ARBA" id="ARBA00023125"/>
    </source>
</evidence>
<dbReference type="Proteomes" id="UP000625804">
    <property type="component" value="Unassembled WGS sequence"/>
</dbReference>
<feature type="DNA-binding region" description="H-T-H motif" evidence="3">
    <location>
        <begin position="44"/>
        <end position="63"/>
    </location>
</feature>
<comment type="caution">
    <text evidence="5">The sequence shown here is derived from an EMBL/GenBank/DDBJ whole genome shotgun (WGS) entry which is preliminary data.</text>
</comment>
<dbReference type="SUPFAM" id="SSF46689">
    <property type="entry name" value="Homeodomain-like"/>
    <property type="match status" value="1"/>
</dbReference>
<protein>
    <submittedName>
        <fullName evidence="5">TetR/AcrR family transcriptional regulator</fullName>
    </submittedName>
</protein>
<evidence type="ECO:0000256" key="1">
    <source>
        <dbReference type="ARBA" id="ARBA00022491"/>
    </source>
</evidence>
<dbReference type="InterPro" id="IPR009057">
    <property type="entry name" value="Homeodomain-like_sf"/>
</dbReference>
<dbReference type="SUPFAM" id="SSF48498">
    <property type="entry name" value="Tetracyclin repressor-like, C-terminal domain"/>
    <property type="match status" value="1"/>
</dbReference>
<accession>A0A8J8GFT3</accession>
<sequence length="225" mass="25798">MSIKELLQELLDSNNSKLVMTEKQLNIICAAIELFSEKGFAATSTSEIAKRAGVAEGTIFRHYKTKKDLLLAIPDCIVELQISKTFFTQLDNILEQPNVSFEKFLRAVISNRKDFASSNMVLIKIIFQELPFHPDLRLKMTESLFKPAKEKLVKIIDYFKDQGQIKDLPSKTIVNFIFTTIFGYMFTCYIAQLDLDWNIEKETENLVRYIMNGLCKPASPTSEFS</sequence>
<dbReference type="PANTHER" id="PTHR43479:SF11">
    <property type="entry name" value="ACREF_ENVCD OPERON REPRESSOR-RELATED"/>
    <property type="match status" value="1"/>
</dbReference>
<dbReference type="Gene3D" id="1.10.357.10">
    <property type="entry name" value="Tetracycline Repressor, domain 2"/>
    <property type="match status" value="1"/>
</dbReference>
<keyword evidence="1" id="KW-0678">Repressor</keyword>
<gene>
    <name evidence="5" type="ORF">HR057_15270</name>
</gene>
<feature type="domain" description="HTH tetR-type" evidence="4">
    <location>
        <begin position="21"/>
        <end position="81"/>
    </location>
</feature>
<evidence type="ECO:0000313" key="5">
    <source>
        <dbReference type="EMBL" id="NSL53104.1"/>
    </source>
</evidence>
<name>A0A8J8GFT3_9BACI</name>
<dbReference type="InterPro" id="IPR001647">
    <property type="entry name" value="HTH_TetR"/>
</dbReference>
<dbReference type="InterPro" id="IPR036271">
    <property type="entry name" value="Tet_transcr_reg_TetR-rel_C_sf"/>
</dbReference>
<keyword evidence="2 3" id="KW-0238">DNA-binding</keyword>
<dbReference type="EMBL" id="JABTTE010000028">
    <property type="protein sequence ID" value="NSL53104.1"/>
    <property type="molecule type" value="Genomic_DNA"/>
</dbReference>
<dbReference type="InterPro" id="IPR050624">
    <property type="entry name" value="HTH-type_Tx_Regulator"/>
</dbReference>
<dbReference type="Pfam" id="PF00440">
    <property type="entry name" value="TetR_N"/>
    <property type="match status" value="1"/>
</dbReference>
<organism evidence="5 6">
    <name type="scientific">Calidifontibacillus erzurumensis</name>
    <dbReference type="NCBI Taxonomy" id="2741433"/>
    <lineage>
        <taxon>Bacteria</taxon>
        <taxon>Bacillati</taxon>
        <taxon>Bacillota</taxon>
        <taxon>Bacilli</taxon>
        <taxon>Bacillales</taxon>
        <taxon>Bacillaceae</taxon>
        <taxon>Calidifontibacillus/Schinkia group</taxon>
        <taxon>Calidifontibacillus</taxon>
    </lineage>
</organism>
<dbReference type="GO" id="GO:0003677">
    <property type="term" value="F:DNA binding"/>
    <property type="evidence" value="ECO:0007669"/>
    <property type="project" value="UniProtKB-UniRule"/>
</dbReference>
<evidence type="ECO:0000313" key="6">
    <source>
        <dbReference type="Proteomes" id="UP000625804"/>
    </source>
</evidence>
<proteinExistence type="predicted"/>
<evidence type="ECO:0000256" key="3">
    <source>
        <dbReference type="PROSITE-ProRule" id="PRU00335"/>
    </source>
</evidence>
<reference evidence="5" key="1">
    <citation type="submission" date="2020-06" db="EMBL/GenBank/DDBJ databases">
        <title>A novel thermopfilic bacterium from Erzurum, Turkey.</title>
        <authorList>
            <person name="Adiguzel A."/>
            <person name="Ay H."/>
            <person name="Baltaci M.O."/>
        </authorList>
    </citation>
    <scope>NUCLEOTIDE SEQUENCE</scope>
    <source>
        <strain evidence="5">P2</strain>
    </source>
</reference>
<dbReference type="PANTHER" id="PTHR43479">
    <property type="entry name" value="ACREF/ENVCD OPERON REPRESSOR-RELATED"/>
    <property type="match status" value="1"/>
</dbReference>
<dbReference type="RefSeq" id="WP_173732305.1">
    <property type="nucleotide sequence ID" value="NZ_JABTTE010000028.1"/>
</dbReference>
<keyword evidence="6" id="KW-1185">Reference proteome</keyword>